<feature type="domain" description="ABC transporter" evidence="5">
    <location>
        <begin position="6"/>
        <end position="249"/>
    </location>
</feature>
<comment type="similarity">
    <text evidence="1">Belongs to the ABC transporter superfamily.</text>
</comment>
<dbReference type="RefSeq" id="WP_100081307.1">
    <property type="nucleotide sequence ID" value="NZ_NQVN01000009.1"/>
</dbReference>
<dbReference type="PANTHER" id="PTHR43776">
    <property type="entry name" value="TRANSPORT ATP-BINDING PROTEIN"/>
    <property type="match status" value="1"/>
</dbReference>
<proteinExistence type="inferred from homology"/>
<dbReference type="InterPro" id="IPR017871">
    <property type="entry name" value="ABC_transporter-like_CS"/>
</dbReference>
<dbReference type="PANTHER" id="PTHR43776:SF7">
    <property type="entry name" value="D,D-DIPEPTIDE TRANSPORT ATP-BINDING PROTEIN DDPF-RELATED"/>
    <property type="match status" value="1"/>
</dbReference>
<dbReference type="GO" id="GO:0005524">
    <property type="term" value="F:ATP binding"/>
    <property type="evidence" value="ECO:0007669"/>
    <property type="project" value="UniProtKB-KW"/>
</dbReference>
<evidence type="ECO:0000259" key="5">
    <source>
        <dbReference type="PROSITE" id="PS50893"/>
    </source>
</evidence>
<evidence type="ECO:0000256" key="4">
    <source>
        <dbReference type="ARBA" id="ARBA00022840"/>
    </source>
</evidence>
<dbReference type="InterPro" id="IPR003439">
    <property type="entry name" value="ABC_transporter-like_ATP-bd"/>
</dbReference>
<dbReference type="SMART" id="SM00382">
    <property type="entry name" value="AAA"/>
    <property type="match status" value="1"/>
</dbReference>
<dbReference type="CDD" id="cd03257">
    <property type="entry name" value="ABC_NikE_OppD_transporters"/>
    <property type="match status" value="1"/>
</dbReference>
<dbReference type="OrthoDB" id="8440418at2"/>
<organism evidence="6 7">
    <name type="scientific">Pleomorphomonas carboxyditropha</name>
    <dbReference type="NCBI Taxonomy" id="2023338"/>
    <lineage>
        <taxon>Bacteria</taxon>
        <taxon>Pseudomonadati</taxon>
        <taxon>Pseudomonadota</taxon>
        <taxon>Alphaproteobacteria</taxon>
        <taxon>Hyphomicrobiales</taxon>
        <taxon>Pleomorphomonadaceae</taxon>
        <taxon>Pleomorphomonas</taxon>
    </lineage>
</organism>
<dbReference type="Gene3D" id="3.40.50.300">
    <property type="entry name" value="P-loop containing nucleotide triphosphate hydrolases"/>
    <property type="match status" value="1"/>
</dbReference>
<keyword evidence="2" id="KW-0813">Transport</keyword>
<protein>
    <submittedName>
        <fullName evidence="6">Peptide ABC transporter ATP-binding protein</fullName>
    </submittedName>
</protein>
<keyword evidence="3" id="KW-0547">Nucleotide-binding</keyword>
<accession>A0A2G9WWF1</accession>
<evidence type="ECO:0000256" key="1">
    <source>
        <dbReference type="ARBA" id="ARBA00005417"/>
    </source>
</evidence>
<reference evidence="6 7" key="1">
    <citation type="submission" date="2017-08" db="EMBL/GenBank/DDBJ databases">
        <title>Pleomorphomonas carboxidotrophicus sp. nov., a new mesophilic hydrogenogenic carboxidotroph.</title>
        <authorList>
            <person name="Esquivel-Elizondo S."/>
            <person name="Krajmalnik-Brown R."/>
            <person name="Maldonado J."/>
        </authorList>
    </citation>
    <scope>NUCLEOTIDE SEQUENCE [LARGE SCALE GENOMIC DNA]</scope>
    <source>
        <strain evidence="6 7">SVCO-16</strain>
    </source>
</reference>
<gene>
    <name evidence="6" type="ORF">CJ014_15050</name>
</gene>
<evidence type="ECO:0000313" key="6">
    <source>
        <dbReference type="EMBL" id="PIO98632.1"/>
    </source>
</evidence>
<keyword evidence="7" id="KW-1185">Reference proteome</keyword>
<sequence>MTEPLLVARDLRRGFASGGRRVAALDGVSLAIAPGETLGLVGGSGCGKSTLARVLTRLVAPEGGSIAFMGDDWLALGGGRLRAARRHMQMVFQDPLAAFNPRATVGGVIADALRIHAMVPKAGRAAEAARLIDRVGLPSGLTGRSIRDISGGQRQRVAIARAIAVRPRLVILDEAVSALDVSVRGRILELLVGLQRETGVGYLFISHDLAVVRAVSHRIAVMAAGRIVEEGPAAGVIAAPSSDVLIDLIGAVPRLTGIIRPERSEDRQDDAY</sequence>
<dbReference type="SUPFAM" id="SSF52540">
    <property type="entry name" value="P-loop containing nucleoside triphosphate hydrolases"/>
    <property type="match status" value="1"/>
</dbReference>
<evidence type="ECO:0000256" key="3">
    <source>
        <dbReference type="ARBA" id="ARBA00022741"/>
    </source>
</evidence>
<dbReference type="PROSITE" id="PS50893">
    <property type="entry name" value="ABC_TRANSPORTER_2"/>
    <property type="match status" value="1"/>
</dbReference>
<dbReference type="GO" id="GO:0055085">
    <property type="term" value="P:transmembrane transport"/>
    <property type="evidence" value="ECO:0007669"/>
    <property type="project" value="UniProtKB-ARBA"/>
</dbReference>
<dbReference type="InterPro" id="IPR050319">
    <property type="entry name" value="ABC_transp_ATP-bind"/>
</dbReference>
<dbReference type="InterPro" id="IPR003593">
    <property type="entry name" value="AAA+_ATPase"/>
</dbReference>
<dbReference type="PROSITE" id="PS00211">
    <property type="entry name" value="ABC_TRANSPORTER_1"/>
    <property type="match status" value="1"/>
</dbReference>
<dbReference type="InterPro" id="IPR027417">
    <property type="entry name" value="P-loop_NTPase"/>
</dbReference>
<evidence type="ECO:0000313" key="7">
    <source>
        <dbReference type="Proteomes" id="UP000231070"/>
    </source>
</evidence>
<keyword evidence="4 6" id="KW-0067">ATP-binding</keyword>
<evidence type="ECO:0000256" key="2">
    <source>
        <dbReference type="ARBA" id="ARBA00022448"/>
    </source>
</evidence>
<comment type="caution">
    <text evidence="6">The sequence shown here is derived from an EMBL/GenBank/DDBJ whole genome shotgun (WGS) entry which is preliminary data.</text>
</comment>
<dbReference type="Proteomes" id="UP000231070">
    <property type="component" value="Unassembled WGS sequence"/>
</dbReference>
<dbReference type="Pfam" id="PF00005">
    <property type="entry name" value="ABC_tran"/>
    <property type="match status" value="1"/>
</dbReference>
<dbReference type="EMBL" id="NQVN01000009">
    <property type="protein sequence ID" value="PIO98632.1"/>
    <property type="molecule type" value="Genomic_DNA"/>
</dbReference>
<dbReference type="AlphaFoldDB" id="A0A2G9WWF1"/>
<dbReference type="GO" id="GO:0016887">
    <property type="term" value="F:ATP hydrolysis activity"/>
    <property type="evidence" value="ECO:0007669"/>
    <property type="project" value="InterPro"/>
</dbReference>
<name>A0A2G9WWF1_9HYPH</name>